<accession>A0A6P4JSD8</accession>
<dbReference type="Gene3D" id="1.10.418.10">
    <property type="entry name" value="Calponin-like domain"/>
    <property type="match status" value="1"/>
</dbReference>
<dbReference type="InterPro" id="IPR001715">
    <property type="entry name" value="CH_dom"/>
</dbReference>
<dbReference type="SUPFAM" id="SSF47576">
    <property type="entry name" value="Calponin-homology domain, CH-domain"/>
    <property type="match status" value="1"/>
</dbReference>
<dbReference type="Pfam" id="PF00307">
    <property type="entry name" value="CH"/>
    <property type="match status" value="1"/>
</dbReference>
<protein>
    <submittedName>
        <fullName evidence="3">Microtubule-associated protein RP/EB family member 1-like</fullName>
    </submittedName>
</protein>
<dbReference type="OrthoDB" id="2119228at2759"/>
<dbReference type="GeneID" id="108085506"/>
<reference evidence="3" key="1">
    <citation type="submission" date="2025-08" db="UniProtKB">
        <authorList>
            <consortium name="RefSeq"/>
        </authorList>
    </citation>
    <scope>IDENTIFICATION</scope>
    <source>
        <strain evidence="3">14028-0561.14</strain>
        <tissue evidence="3">Whole fly</tissue>
    </source>
</reference>
<feature type="domain" description="Calponin-homology (CH)" evidence="1">
    <location>
        <begin position="24"/>
        <end position="106"/>
    </location>
</feature>
<dbReference type="RefSeq" id="XP_017037619.1">
    <property type="nucleotide sequence ID" value="XM_017182130.3"/>
</dbReference>
<dbReference type="InterPro" id="IPR036872">
    <property type="entry name" value="CH_dom_sf"/>
</dbReference>
<dbReference type="GO" id="GO:0008017">
    <property type="term" value="F:microtubule binding"/>
    <property type="evidence" value="ECO:0007669"/>
    <property type="project" value="InterPro"/>
</dbReference>
<evidence type="ECO:0000313" key="3">
    <source>
        <dbReference type="RefSeq" id="XP_017037619.1"/>
    </source>
</evidence>
<keyword evidence="2" id="KW-1185">Reference proteome</keyword>
<evidence type="ECO:0000259" key="1">
    <source>
        <dbReference type="Pfam" id="PF00307"/>
    </source>
</evidence>
<name>A0A6P4JSD8_DROKI</name>
<organism evidence="2 3">
    <name type="scientific">Drosophila kikkawai</name>
    <name type="common">Fruit fly</name>
    <dbReference type="NCBI Taxonomy" id="30033"/>
    <lineage>
        <taxon>Eukaryota</taxon>
        <taxon>Metazoa</taxon>
        <taxon>Ecdysozoa</taxon>
        <taxon>Arthropoda</taxon>
        <taxon>Hexapoda</taxon>
        <taxon>Insecta</taxon>
        <taxon>Pterygota</taxon>
        <taxon>Neoptera</taxon>
        <taxon>Endopterygota</taxon>
        <taxon>Diptera</taxon>
        <taxon>Brachycera</taxon>
        <taxon>Muscomorpha</taxon>
        <taxon>Ephydroidea</taxon>
        <taxon>Drosophilidae</taxon>
        <taxon>Drosophila</taxon>
        <taxon>Sophophora</taxon>
    </lineage>
</organism>
<dbReference type="Proteomes" id="UP001652661">
    <property type="component" value="Chromosome 3L"/>
</dbReference>
<dbReference type="PANTHER" id="PTHR10623">
    <property type="entry name" value="MICROTUBULE-ASSOCIATED PROTEIN RP/EB FAMILY MEMBER"/>
    <property type="match status" value="1"/>
</dbReference>
<dbReference type="AlphaFoldDB" id="A0A6P4JSD8"/>
<proteinExistence type="predicted"/>
<dbReference type="InterPro" id="IPR027328">
    <property type="entry name" value="MAPRE"/>
</dbReference>
<sequence length="199" mass="23064">MSKTYSVQADNVCFTKHHQGQWSRFQILAWISYELNTHLYKVEDLGTGAAYCCLMDKLFPGTIDMLKVKCLSNQEYEFLANFRLVQNAFDQVKVAAQIPMAQLAKRRLSDNLEFACFFRRLYIRNYEKLIRQGYDPVAARGNQFIGLGSYRSPTRSQVQAMQFHRRDVRVSTNWDIVPRKLKEEVSSKNGEGDQLCVEG</sequence>
<gene>
    <name evidence="3" type="primary">LOC108085506</name>
</gene>
<evidence type="ECO:0000313" key="2">
    <source>
        <dbReference type="Proteomes" id="UP001652661"/>
    </source>
</evidence>